<dbReference type="AlphaFoldDB" id="A0A8C3A1B2"/>
<dbReference type="Ensembl" id="ENSCLMT00005036926.1">
    <property type="protein sequence ID" value="ENSCLMP00005035500.1"/>
    <property type="gene ID" value="ENSCLMG00005016933.1"/>
</dbReference>
<keyword evidence="1" id="KW-0812">Transmembrane</keyword>
<evidence type="ECO:0000313" key="3">
    <source>
        <dbReference type="Proteomes" id="UP000694565"/>
    </source>
</evidence>
<reference evidence="2" key="2">
    <citation type="submission" date="2025-09" db="UniProtKB">
        <authorList>
            <consortium name="Ensembl"/>
        </authorList>
    </citation>
    <scope>IDENTIFICATION</scope>
</reference>
<sequence length="138" mass="14982">MGDICIYCIMLLPFCLFYTTVTQFLYEYKVCTNSKINLLPPLASPAAGHIVPKGQLKAYLTSAFGSGSHTVLLFLQDKVSPRDITTIFMCSYSSAIPALLQEKLGVSPLLVDADTLSHLSINTSASNLLLINLPYCTG</sequence>
<feature type="transmembrane region" description="Helical" evidence="1">
    <location>
        <begin position="7"/>
        <end position="26"/>
    </location>
</feature>
<keyword evidence="3" id="KW-1185">Reference proteome</keyword>
<dbReference type="Proteomes" id="UP000694565">
    <property type="component" value="Unplaced"/>
</dbReference>
<name>A0A8C3A1B2_CYCLU</name>
<proteinExistence type="predicted"/>
<organism evidence="2 3">
    <name type="scientific">Cyclopterus lumpus</name>
    <name type="common">Lumpsucker</name>
    <dbReference type="NCBI Taxonomy" id="8103"/>
    <lineage>
        <taxon>Eukaryota</taxon>
        <taxon>Metazoa</taxon>
        <taxon>Chordata</taxon>
        <taxon>Craniata</taxon>
        <taxon>Vertebrata</taxon>
        <taxon>Euteleostomi</taxon>
        <taxon>Actinopterygii</taxon>
        <taxon>Neopterygii</taxon>
        <taxon>Teleostei</taxon>
        <taxon>Neoteleostei</taxon>
        <taxon>Acanthomorphata</taxon>
        <taxon>Eupercaria</taxon>
        <taxon>Perciformes</taxon>
        <taxon>Cottioidei</taxon>
        <taxon>Cottales</taxon>
        <taxon>Cyclopteridae</taxon>
        <taxon>Cyclopterus</taxon>
    </lineage>
</organism>
<protein>
    <submittedName>
        <fullName evidence="2">Uncharacterized protein</fullName>
    </submittedName>
</protein>
<evidence type="ECO:0000256" key="1">
    <source>
        <dbReference type="SAM" id="Phobius"/>
    </source>
</evidence>
<reference evidence="2" key="1">
    <citation type="submission" date="2025-08" db="UniProtKB">
        <authorList>
            <consortium name="Ensembl"/>
        </authorList>
    </citation>
    <scope>IDENTIFICATION</scope>
</reference>
<keyword evidence="1" id="KW-0472">Membrane</keyword>
<evidence type="ECO:0000313" key="2">
    <source>
        <dbReference type="Ensembl" id="ENSCLMP00005035500.1"/>
    </source>
</evidence>
<accession>A0A8C3A1B2</accession>
<keyword evidence="1" id="KW-1133">Transmembrane helix</keyword>